<name>A0ACB9VXS9_CHAAC</name>
<feature type="non-terminal residue" evidence="1">
    <location>
        <position position="1"/>
    </location>
</feature>
<keyword evidence="2" id="KW-1185">Reference proteome</keyword>
<dbReference type="Proteomes" id="UP001057452">
    <property type="component" value="Chromosome 21"/>
</dbReference>
<evidence type="ECO:0000313" key="2">
    <source>
        <dbReference type="Proteomes" id="UP001057452"/>
    </source>
</evidence>
<accession>A0ACB9VXS9</accession>
<organism evidence="1 2">
    <name type="scientific">Chaenocephalus aceratus</name>
    <name type="common">Blackfin icefish</name>
    <name type="synonym">Chaenichthys aceratus</name>
    <dbReference type="NCBI Taxonomy" id="36190"/>
    <lineage>
        <taxon>Eukaryota</taxon>
        <taxon>Metazoa</taxon>
        <taxon>Chordata</taxon>
        <taxon>Craniata</taxon>
        <taxon>Vertebrata</taxon>
        <taxon>Euteleostomi</taxon>
        <taxon>Actinopterygii</taxon>
        <taxon>Neopterygii</taxon>
        <taxon>Teleostei</taxon>
        <taxon>Neoteleostei</taxon>
        <taxon>Acanthomorphata</taxon>
        <taxon>Eupercaria</taxon>
        <taxon>Perciformes</taxon>
        <taxon>Notothenioidei</taxon>
        <taxon>Channichthyidae</taxon>
        <taxon>Chaenocephalus</taxon>
    </lineage>
</organism>
<gene>
    <name evidence="1" type="ORF">KUCAC02_009762</name>
</gene>
<proteinExistence type="predicted"/>
<feature type="non-terminal residue" evidence="1">
    <location>
        <position position="108"/>
    </location>
</feature>
<protein>
    <submittedName>
        <fullName evidence="1">Uncharacterized protein</fullName>
    </submittedName>
</protein>
<sequence length="108" mass="12300">SYRISRRLRRLSLVLLSQTELWMRTASGLEILRKADMFVFHILPPYTFLPPKDVREPPSHVSGPHCQEERGLLGGLMLSLSAELQDKPLRAGYCQPPHKGQLHLMGEV</sequence>
<evidence type="ECO:0000313" key="1">
    <source>
        <dbReference type="EMBL" id="KAI4805132.1"/>
    </source>
</evidence>
<comment type="caution">
    <text evidence="1">The sequence shown here is derived from an EMBL/GenBank/DDBJ whole genome shotgun (WGS) entry which is preliminary data.</text>
</comment>
<reference evidence="1" key="1">
    <citation type="submission" date="2022-05" db="EMBL/GenBank/DDBJ databases">
        <title>Chromosome-level genome of Chaenocephalus aceratus.</title>
        <authorList>
            <person name="Park H."/>
        </authorList>
    </citation>
    <scope>NUCLEOTIDE SEQUENCE</scope>
    <source>
        <strain evidence="1">KU_202001</strain>
    </source>
</reference>
<dbReference type="EMBL" id="CM043805">
    <property type="protein sequence ID" value="KAI4805132.1"/>
    <property type="molecule type" value="Genomic_DNA"/>
</dbReference>